<dbReference type="GO" id="GO:0016746">
    <property type="term" value="F:acyltransferase activity"/>
    <property type="evidence" value="ECO:0007669"/>
    <property type="project" value="UniProtKB-KW"/>
</dbReference>
<protein>
    <recommendedName>
        <fullName evidence="7">Transferase family-domain-containing protein</fullName>
    </recommendedName>
</protein>
<evidence type="ECO:0000313" key="5">
    <source>
        <dbReference type="EMBL" id="KAF2107010.1"/>
    </source>
</evidence>
<organism evidence="5 6">
    <name type="scientific">Lophiotrema nucula</name>
    <dbReference type="NCBI Taxonomy" id="690887"/>
    <lineage>
        <taxon>Eukaryota</taxon>
        <taxon>Fungi</taxon>
        <taxon>Dikarya</taxon>
        <taxon>Ascomycota</taxon>
        <taxon>Pezizomycotina</taxon>
        <taxon>Dothideomycetes</taxon>
        <taxon>Pleosporomycetidae</taxon>
        <taxon>Pleosporales</taxon>
        <taxon>Lophiotremataceae</taxon>
        <taxon>Lophiotrema</taxon>
    </lineage>
</organism>
<proteinExistence type="inferred from homology"/>
<comment type="pathway">
    <text evidence="1">Secondary metabolite biosynthesis.</text>
</comment>
<sequence length="503" mass="55903">MAAIARLFNSSPRSLPVLVETDDVYPVHMLDDTKTLRGIVVTWTLRFDDVLDPDKLSASLSRLLEIGDWRKVGGRLRLKDDGRLEIRVPQQFTTDRPAVSYSHESLGVDIDDHPLAATLPKATNNSSIHPGAQNFRKFAAKENAPETLEDFLKDDTPQLSLHITSFNDATLIGLSWPHTLMDVMGQQALLRGWSLVLGGRESEVPPMIGAREDAICAALDTSANDKERFEMSLKQLTGWAMLMFGLRFAWDMMWNRVVETRTIFLPCKTVSKMRQQAMNDLAAQDGGEEKPFISEGDVLTAWGIRVVASSLPHPRPVTALHALNARFRLSSLVQASGVYVQNMAVAAFAFISPEVARGPLGLIALENRRHLMEQATEGQVLAGLRELRQQSKSGNEQQLLCGDSDALLMPFTNWTRASFFKMVDFSPALVCVGKAEPSRSNAPGTLVYHHASSMRTSPTMRNVIVVLGKDHDDNYWLTAALLPQTWTKVEEELENMSNHNSTK</sequence>
<keyword evidence="4" id="KW-0012">Acyltransferase</keyword>
<keyword evidence="6" id="KW-1185">Reference proteome</keyword>
<dbReference type="InterPro" id="IPR023213">
    <property type="entry name" value="CAT-like_dom_sf"/>
</dbReference>
<comment type="similarity">
    <text evidence="2">Belongs to the plant acyltransferase family.</text>
</comment>
<dbReference type="EMBL" id="ML977357">
    <property type="protein sequence ID" value="KAF2107010.1"/>
    <property type="molecule type" value="Genomic_DNA"/>
</dbReference>
<dbReference type="InterPro" id="IPR051283">
    <property type="entry name" value="Sec_Metabolite_Acyltrans"/>
</dbReference>
<dbReference type="PANTHER" id="PTHR31896">
    <property type="entry name" value="FAMILY REGULATORY PROTEIN, PUTATIVE (AFU_ORTHOLOGUE AFUA_3G14730)-RELATED"/>
    <property type="match status" value="1"/>
</dbReference>
<reference evidence="5" key="1">
    <citation type="journal article" date="2020" name="Stud. Mycol.">
        <title>101 Dothideomycetes genomes: a test case for predicting lifestyles and emergence of pathogens.</title>
        <authorList>
            <person name="Haridas S."/>
            <person name="Albert R."/>
            <person name="Binder M."/>
            <person name="Bloem J."/>
            <person name="Labutti K."/>
            <person name="Salamov A."/>
            <person name="Andreopoulos B."/>
            <person name="Baker S."/>
            <person name="Barry K."/>
            <person name="Bills G."/>
            <person name="Bluhm B."/>
            <person name="Cannon C."/>
            <person name="Castanera R."/>
            <person name="Culley D."/>
            <person name="Daum C."/>
            <person name="Ezra D."/>
            <person name="Gonzalez J."/>
            <person name="Henrissat B."/>
            <person name="Kuo A."/>
            <person name="Liang C."/>
            <person name="Lipzen A."/>
            <person name="Lutzoni F."/>
            <person name="Magnuson J."/>
            <person name="Mondo S."/>
            <person name="Nolan M."/>
            <person name="Ohm R."/>
            <person name="Pangilinan J."/>
            <person name="Park H.-J."/>
            <person name="Ramirez L."/>
            <person name="Alfaro M."/>
            <person name="Sun H."/>
            <person name="Tritt A."/>
            <person name="Yoshinaga Y."/>
            <person name="Zwiers L.-H."/>
            <person name="Turgeon B."/>
            <person name="Goodwin S."/>
            <person name="Spatafora J."/>
            <person name="Crous P."/>
            <person name="Grigoriev I."/>
        </authorList>
    </citation>
    <scope>NUCLEOTIDE SEQUENCE</scope>
    <source>
        <strain evidence="5">CBS 627.86</strain>
    </source>
</reference>
<dbReference type="OrthoDB" id="21502at2759"/>
<dbReference type="Proteomes" id="UP000799770">
    <property type="component" value="Unassembled WGS sequence"/>
</dbReference>
<dbReference type="AlphaFoldDB" id="A0A6A5YJ47"/>
<evidence type="ECO:0000256" key="3">
    <source>
        <dbReference type="ARBA" id="ARBA00022679"/>
    </source>
</evidence>
<evidence type="ECO:0008006" key="7">
    <source>
        <dbReference type="Google" id="ProtNLM"/>
    </source>
</evidence>
<evidence type="ECO:0000313" key="6">
    <source>
        <dbReference type="Proteomes" id="UP000799770"/>
    </source>
</evidence>
<accession>A0A6A5YJ47</accession>
<evidence type="ECO:0000256" key="1">
    <source>
        <dbReference type="ARBA" id="ARBA00005179"/>
    </source>
</evidence>
<dbReference type="Gene3D" id="3.30.559.10">
    <property type="entry name" value="Chloramphenicol acetyltransferase-like domain"/>
    <property type="match status" value="2"/>
</dbReference>
<evidence type="ECO:0000256" key="2">
    <source>
        <dbReference type="ARBA" id="ARBA00009861"/>
    </source>
</evidence>
<keyword evidence="3" id="KW-0808">Transferase</keyword>
<evidence type="ECO:0000256" key="4">
    <source>
        <dbReference type="ARBA" id="ARBA00023315"/>
    </source>
</evidence>
<gene>
    <name evidence="5" type="ORF">BDV96DRAFT_532950</name>
</gene>
<dbReference type="PANTHER" id="PTHR31896:SF69">
    <property type="entry name" value="FAMILY REGULATORY PROTEIN, PUTATIVE (AFU_ORTHOLOGUE AFUA_3G14730)-RELATED"/>
    <property type="match status" value="1"/>
</dbReference>
<name>A0A6A5YJ47_9PLEO</name>